<proteinExistence type="predicted"/>
<dbReference type="InterPro" id="IPR017911">
    <property type="entry name" value="MacB-like_ATP-bd"/>
</dbReference>
<dbReference type="InterPro" id="IPR015854">
    <property type="entry name" value="ABC_transpr_LolD-like"/>
</dbReference>
<gene>
    <name evidence="6" type="ORF">JD276_02020</name>
</gene>
<dbReference type="GO" id="GO:0022857">
    <property type="term" value="F:transmembrane transporter activity"/>
    <property type="evidence" value="ECO:0007669"/>
    <property type="project" value="TreeGrafter"/>
</dbReference>
<dbReference type="Proteomes" id="UP000608530">
    <property type="component" value="Unassembled WGS sequence"/>
</dbReference>
<dbReference type="PROSITE" id="PS50893">
    <property type="entry name" value="ABC_TRANSPORTER_2"/>
    <property type="match status" value="1"/>
</dbReference>
<evidence type="ECO:0000256" key="4">
    <source>
        <dbReference type="SAM" id="MobiDB-lite"/>
    </source>
</evidence>
<keyword evidence="1" id="KW-0813">Transport</keyword>
<keyword evidence="2" id="KW-0547">Nucleotide-binding</keyword>
<dbReference type="GO" id="GO:0005886">
    <property type="term" value="C:plasma membrane"/>
    <property type="evidence" value="ECO:0007669"/>
    <property type="project" value="TreeGrafter"/>
</dbReference>
<reference evidence="6" key="1">
    <citation type="submission" date="2020-12" db="EMBL/GenBank/DDBJ databases">
        <title>Leucobacter sp. CAS1, isolated from Chromium sludge.</title>
        <authorList>
            <person name="Xu Z."/>
        </authorList>
    </citation>
    <scope>NUCLEOTIDE SEQUENCE</scope>
    <source>
        <strain evidence="6">CSA1</strain>
    </source>
</reference>
<keyword evidence="7" id="KW-1185">Reference proteome</keyword>
<dbReference type="InterPro" id="IPR003593">
    <property type="entry name" value="AAA+_ATPase"/>
</dbReference>
<accession>A0A934UUC9</accession>
<feature type="region of interest" description="Disordered" evidence="4">
    <location>
        <begin position="261"/>
        <end position="283"/>
    </location>
</feature>
<dbReference type="InterPro" id="IPR027417">
    <property type="entry name" value="P-loop_NTPase"/>
</dbReference>
<evidence type="ECO:0000259" key="5">
    <source>
        <dbReference type="PROSITE" id="PS50893"/>
    </source>
</evidence>
<name>A0A934UUC9_9MICO</name>
<dbReference type="CDD" id="cd03255">
    <property type="entry name" value="ABC_MJ0796_LolCDE_FtsE"/>
    <property type="match status" value="1"/>
</dbReference>
<comment type="caution">
    <text evidence="6">The sequence shown here is derived from an EMBL/GenBank/DDBJ whole genome shotgun (WGS) entry which is preliminary data.</text>
</comment>
<dbReference type="InterPro" id="IPR017871">
    <property type="entry name" value="ABC_transporter-like_CS"/>
</dbReference>
<dbReference type="Gene3D" id="3.40.50.300">
    <property type="entry name" value="P-loop containing nucleotide triphosphate hydrolases"/>
    <property type="match status" value="1"/>
</dbReference>
<evidence type="ECO:0000313" key="7">
    <source>
        <dbReference type="Proteomes" id="UP000608530"/>
    </source>
</evidence>
<keyword evidence="3 6" id="KW-0067">ATP-binding</keyword>
<dbReference type="PANTHER" id="PTHR24220">
    <property type="entry name" value="IMPORT ATP-BINDING PROTEIN"/>
    <property type="match status" value="1"/>
</dbReference>
<dbReference type="SMART" id="SM00382">
    <property type="entry name" value="AAA"/>
    <property type="match status" value="1"/>
</dbReference>
<dbReference type="EMBL" id="JAEHOH010000001">
    <property type="protein sequence ID" value="MBK0417812.1"/>
    <property type="molecule type" value="Genomic_DNA"/>
</dbReference>
<feature type="domain" description="ABC transporter" evidence="5">
    <location>
        <begin position="17"/>
        <end position="280"/>
    </location>
</feature>
<protein>
    <submittedName>
        <fullName evidence="6">ABC transporter ATP-binding protein</fullName>
    </submittedName>
</protein>
<dbReference type="InterPro" id="IPR003439">
    <property type="entry name" value="ABC_transporter-like_ATP-bd"/>
</dbReference>
<evidence type="ECO:0000256" key="3">
    <source>
        <dbReference type="ARBA" id="ARBA00022840"/>
    </source>
</evidence>
<evidence type="ECO:0000256" key="1">
    <source>
        <dbReference type="ARBA" id="ARBA00022448"/>
    </source>
</evidence>
<sequence>MRSGPREAVGTEAPWVLRAEGLGKRYGSTDASVTALADAHLEIGQGEAVAIMGPSGSGKSTLLHAIAGIIAPDEGRVLLRTRAGTDGGGAVGADDAGAGVATGTAGARSVDLAALSDDERSALRLRRFGFVFQQGMLLPELTASENVELPLLLAGFARSEARQRSAETMSALGIGSLGGRRIGRLSGGQAQRIAIARALIADPQLIFADEPTGALDSRTANEVLDALLQTGREPGARALVVVTHDERVAARCDRTVRLRDGRIEGPGAGRAGSGEAVRPGGAR</sequence>
<dbReference type="PANTHER" id="PTHR24220:SF685">
    <property type="entry name" value="ABC TRANSPORTER RELATED"/>
    <property type="match status" value="1"/>
</dbReference>
<dbReference type="AlphaFoldDB" id="A0A934UUC9"/>
<dbReference type="GO" id="GO:0016887">
    <property type="term" value="F:ATP hydrolysis activity"/>
    <property type="evidence" value="ECO:0007669"/>
    <property type="project" value="InterPro"/>
</dbReference>
<evidence type="ECO:0000256" key="2">
    <source>
        <dbReference type="ARBA" id="ARBA00022741"/>
    </source>
</evidence>
<organism evidence="6 7">
    <name type="scientific">Leucobacter chromiisoli</name>
    <dbReference type="NCBI Taxonomy" id="2796471"/>
    <lineage>
        <taxon>Bacteria</taxon>
        <taxon>Bacillati</taxon>
        <taxon>Actinomycetota</taxon>
        <taxon>Actinomycetes</taxon>
        <taxon>Micrococcales</taxon>
        <taxon>Microbacteriaceae</taxon>
        <taxon>Leucobacter</taxon>
    </lineage>
</organism>
<dbReference type="GO" id="GO:0005524">
    <property type="term" value="F:ATP binding"/>
    <property type="evidence" value="ECO:0007669"/>
    <property type="project" value="UniProtKB-KW"/>
</dbReference>
<dbReference type="SUPFAM" id="SSF52540">
    <property type="entry name" value="P-loop containing nucleoside triphosphate hydrolases"/>
    <property type="match status" value="1"/>
</dbReference>
<dbReference type="Pfam" id="PF00005">
    <property type="entry name" value="ABC_tran"/>
    <property type="match status" value="1"/>
</dbReference>
<evidence type="ECO:0000313" key="6">
    <source>
        <dbReference type="EMBL" id="MBK0417812.1"/>
    </source>
</evidence>
<dbReference type="PROSITE" id="PS00211">
    <property type="entry name" value="ABC_TRANSPORTER_1"/>
    <property type="match status" value="1"/>
</dbReference>